<feature type="transmembrane region" description="Helical" evidence="1">
    <location>
        <begin position="49"/>
        <end position="74"/>
    </location>
</feature>
<feature type="transmembrane region" description="Helical" evidence="1">
    <location>
        <begin position="86"/>
        <end position="109"/>
    </location>
</feature>
<reference evidence="2 3" key="1">
    <citation type="submission" date="2014-03" db="EMBL/GenBank/DDBJ databases">
        <title>Bradyrhizobium valentinum sp. nov., isolated from effective nodules of Lupinus mariae-josephae, a lupine endemic of basic-lime soils in Eastern Spain.</title>
        <authorList>
            <person name="Duran D."/>
            <person name="Rey L."/>
            <person name="Navarro A."/>
            <person name="Busquets A."/>
            <person name="Imperial J."/>
            <person name="Ruiz-Argueso T."/>
        </authorList>
    </citation>
    <scope>NUCLEOTIDE SEQUENCE [LARGE SCALE GENOMIC DNA]</scope>
    <source>
        <strain evidence="2 3">Ro19</strain>
    </source>
</reference>
<keyword evidence="3" id="KW-1185">Reference proteome</keyword>
<keyword evidence="1" id="KW-1133">Transmembrane helix</keyword>
<protein>
    <recommendedName>
        <fullName evidence="4">Mercuric transport protein MerT</fullName>
    </recommendedName>
</protein>
<keyword evidence="1" id="KW-0472">Membrane</keyword>
<evidence type="ECO:0000256" key="1">
    <source>
        <dbReference type="SAM" id="Phobius"/>
    </source>
</evidence>
<dbReference type="OrthoDB" id="7278895at2"/>
<accession>A0A0R3NAW3</accession>
<name>A0A0R3NAW3_9BRAD</name>
<evidence type="ECO:0000313" key="3">
    <source>
        <dbReference type="Proteomes" id="UP000052023"/>
    </source>
</evidence>
<proteinExistence type="predicted"/>
<dbReference type="PROSITE" id="PS51257">
    <property type="entry name" value="PROKAR_LIPOPROTEIN"/>
    <property type="match status" value="1"/>
</dbReference>
<keyword evidence="1" id="KW-0812">Transmembrane</keyword>
<dbReference type="Proteomes" id="UP000052023">
    <property type="component" value="Unassembled WGS sequence"/>
</dbReference>
<organism evidence="2 3">
    <name type="scientific">Bradyrhizobium retamae</name>
    <dbReference type="NCBI Taxonomy" id="1300035"/>
    <lineage>
        <taxon>Bacteria</taxon>
        <taxon>Pseudomonadati</taxon>
        <taxon>Pseudomonadota</taxon>
        <taxon>Alphaproteobacteria</taxon>
        <taxon>Hyphomicrobiales</taxon>
        <taxon>Nitrobacteraceae</taxon>
        <taxon>Bradyrhizobium</taxon>
    </lineage>
</organism>
<evidence type="ECO:0008006" key="4">
    <source>
        <dbReference type="Google" id="ProtNLM"/>
    </source>
</evidence>
<sequence length="119" mass="12447">MKDAKEPPGSKAAGVTAVTLSTGAVACGVCCVLPFVLPATVLASAGPLLAWFVGMHVWVTVLAILSVVGAWGWIARQTRRTARKPATSTLVMMGAATALLAVAVLWPLLERPLIRMLRV</sequence>
<feature type="transmembrane region" description="Helical" evidence="1">
    <location>
        <begin position="12"/>
        <end position="37"/>
    </location>
</feature>
<gene>
    <name evidence="2" type="ORF">CQ13_17820</name>
</gene>
<evidence type="ECO:0000313" key="2">
    <source>
        <dbReference type="EMBL" id="KRR29148.1"/>
    </source>
</evidence>
<dbReference type="EMBL" id="LLYA01000046">
    <property type="protein sequence ID" value="KRR29148.1"/>
    <property type="molecule type" value="Genomic_DNA"/>
</dbReference>
<dbReference type="AlphaFoldDB" id="A0A0R3NAW3"/>
<comment type="caution">
    <text evidence="2">The sequence shown here is derived from an EMBL/GenBank/DDBJ whole genome shotgun (WGS) entry which is preliminary data.</text>
</comment>